<feature type="region of interest" description="Disordered" evidence="1">
    <location>
        <begin position="401"/>
        <end position="477"/>
    </location>
</feature>
<name>A0A2X0K6B2_9BASI</name>
<dbReference type="EMBL" id="FMWP01000010">
    <property type="protein sequence ID" value="SCZ87587.1"/>
    <property type="molecule type" value="Genomic_DNA"/>
</dbReference>
<dbReference type="PANTHER" id="PTHR31962:SF1">
    <property type="entry name" value="SPHINGOLIPID LONG CHAIN BASE-RESPONSIVE PROTEIN PIL1"/>
    <property type="match status" value="1"/>
</dbReference>
<dbReference type="AlphaFoldDB" id="A0A2X0K6B2"/>
<reference evidence="3" key="1">
    <citation type="submission" date="2016-10" db="EMBL/GenBank/DDBJ databases">
        <authorList>
            <person name="Jeantristanb JTB J.-T."/>
            <person name="Ricardo R."/>
        </authorList>
    </citation>
    <scope>NUCLEOTIDE SEQUENCE [LARGE SCALE GENOMIC DNA]</scope>
</reference>
<dbReference type="OrthoDB" id="5599269at2759"/>
<organism evidence="2 3">
    <name type="scientific">Microbotryum saponariae</name>
    <dbReference type="NCBI Taxonomy" id="289078"/>
    <lineage>
        <taxon>Eukaryota</taxon>
        <taxon>Fungi</taxon>
        <taxon>Dikarya</taxon>
        <taxon>Basidiomycota</taxon>
        <taxon>Pucciniomycotina</taxon>
        <taxon>Microbotryomycetes</taxon>
        <taxon>Microbotryales</taxon>
        <taxon>Microbotryaceae</taxon>
        <taxon>Microbotryum</taxon>
    </lineage>
</organism>
<dbReference type="Gene3D" id="1.20.1270.60">
    <property type="entry name" value="Arfaptin homology (AH) domain/BAR domain"/>
    <property type="match status" value="1"/>
</dbReference>
<dbReference type="STRING" id="289078.A0A2X0K6B2"/>
<dbReference type="InterPro" id="IPR027267">
    <property type="entry name" value="AH/BAR_dom_sf"/>
</dbReference>
<sequence>MIADDTKGTSRGAALLGSIRNLTSQIPTGVGSFQHTLRQQAASINQHAETVRLHMAIKAQRGVVLDEQALARELALYSKHIYLWGQDENFEQAADVVDISDRLAYVLLASSELNAAHALRVEQARIPLKELRNHQNNEIVPKRREQENLQRRLAAIKDKTSARSTEEAARLQADLYAVELELHSKELEAERLKRTQLNATFGLLFEAQKELGEKQAMIAGYGALLLREFESGFGPHYQGQERTAQIKGELGEALKAWSPDRPLIPLPTLSSGGSRWLGRQETGSLHETHGEQLNAVDPESPATLSAQITPPPVPARRVPHSPPSISEQSFMAVAGATTSSSSSGGVFQQPAIVRSASTSSATRINLSPTPVDLGPHYTPPASPLPTDPMTEIEGVPLGPTVAETGTPIVGSGGPITGQLRPRAPSNANTRPVHLKDLGGSAFESSADVKSPLPEPSSSTQSAAPTLQGTHQDDPKADNEQLPVYSLENNNFAATGCPPSAHTDDVAAAPVHSASWWRFLAVDSHIMVSFMSWSVPMCVLEWAAREPSPYPYPPRKGTTHDASRHLALDQGCHDVSRRCSDPACLDALSHDAVVVGAGTRLGKAAHGHALFFLPPCVRNVFGPFGAHMLPSLSFVCPLESMDRFLCIYYLTLLSRNERGTWPVARESIHAGEGTELRVAGDGRAEGRRWSSAPSWFPPKSILTSTTICVVEYSPRV</sequence>
<evidence type="ECO:0000256" key="1">
    <source>
        <dbReference type="SAM" id="MobiDB-lite"/>
    </source>
</evidence>
<dbReference type="InterPro" id="IPR028245">
    <property type="entry name" value="PIL1/LSP1"/>
</dbReference>
<dbReference type="Pfam" id="PF13805">
    <property type="entry name" value="Pil1"/>
    <property type="match status" value="1"/>
</dbReference>
<evidence type="ECO:0000313" key="2">
    <source>
        <dbReference type="EMBL" id="SCZ87587.1"/>
    </source>
</evidence>
<dbReference type="PANTHER" id="PTHR31962">
    <property type="entry name" value="SPHINGOLIPID LONG CHAIN BASE-RESPONSIVE PROTEIN PIL1"/>
    <property type="match status" value="1"/>
</dbReference>
<keyword evidence="3" id="KW-1185">Reference proteome</keyword>
<evidence type="ECO:0000313" key="3">
    <source>
        <dbReference type="Proteomes" id="UP000249723"/>
    </source>
</evidence>
<dbReference type="GO" id="GO:0005886">
    <property type="term" value="C:plasma membrane"/>
    <property type="evidence" value="ECO:0007669"/>
    <property type="project" value="TreeGrafter"/>
</dbReference>
<dbReference type="GO" id="GO:0006897">
    <property type="term" value="P:endocytosis"/>
    <property type="evidence" value="ECO:0007669"/>
    <property type="project" value="TreeGrafter"/>
</dbReference>
<dbReference type="GO" id="GO:0008289">
    <property type="term" value="F:lipid binding"/>
    <property type="evidence" value="ECO:0007669"/>
    <property type="project" value="TreeGrafter"/>
</dbReference>
<feature type="compositionally biased region" description="Pro residues" evidence="1">
    <location>
        <begin position="377"/>
        <end position="386"/>
    </location>
</feature>
<dbReference type="Proteomes" id="UP000249723">
    <property type="component" value="Unassembled WGS sequence"/>
</dbReference>
<accession>A0A2X0K6B2</accession>
<proteinExistence type="predicted"/>
<dbReference type="GO" id="GO:0070941">
    <property type="term" value="P:eisosome assembly"/>
    <property type="evidence" value="ECO:0007669"/>
    <property type="project" value="TreeGrafter"/>
</dbReference>
<protein>
    <submittedName>
        <fullName evidence="2">BZ3500_MvSof-1268-A1-R1_Chr2-2g05053 protein</fullName>
    </submittedName>
</protein>
<gene>
    <name evidence="2" type="ORF">BZ3500_MVSOF-1268-A1-R1_CHR2-2G05053</name>
</gene>
<dbReference type="GO" id="GO:0036286">
    <property type="term" value="C:eisosome filament"/>
    <property type="evidence" value="ECO:0007669"/>
    <property type="project" value="TreeGrafter"/>
</dbReference>
<feature type="compositionally biased region" description="Polar residues" evidence="1">
    <location>
        <begin position="455"/>
        <end position="469"/>
    </location>
</feature>
<feature type="region of interest" description="Disordered" evidence="1">
    <location>
        <begin position="363"/>
        <end position="389"/>
    </location>
</feature>